<reference evidence="3" key="1">
    <citation type="journal article" date="2021" name="PeerJ">
        <title>Extensive microbial diversity within the chicken gut microbiome revealed by metagenomics and culture.</title>
        <authorList>
            <person name="Gilroy R."/>
            <person name="Ravi A."/>
            <person name="Getino M."/>
            <person name="Pursley I."/>
            <person name="Horton D.L."/>
            <person name="Alikhan N.F."/>
            <person name="Baker D."/>
            <person name="Gharbi K."/>
            <person name="Hall N."/>
            <person name="Watson M."/>
            <person name="Adriaenssens E.M."/>
            <person name="Foster-Nyarko E."/>
            <person name="Jarju S."/>
            <person name="Secka A."/>
            <person name="Antonio M."/>
            <person name="Oren A."/>
            <person name="Chaudhuri R.R."/>
            <person name="La Ragione R."/>
            <person name="Hildebrand F."/>
            <person name="Pallen M.J."/>
        </authorList>
    </citation>
    <scope>NUCLEOTIDE SEQUENCE</scope>
    <source>
        <strain evidence="3">ChiBcec8-13705</strain>
    </source>
</reference>
<evidence type="ECO:0000313" key="3">
    <source>
        <dbReference type="EMBL" id="HJB42471.1"/>
    </source>
</evidence>
<protein>
    <submittedName>
        <fullName evidence="3">RICIN domain-containing protein</fullName>
    </submittedName>
</protein>
<dbReference type="EMBL" id="DWYG01000138">
    <property type="protein sequence ID" value="HJB42471.1"/>
    <property type="molecule type" value="Genomic_DNA"/>
</dbReference>
<dbReference type="SMART" id="SM00458">
    <property type="entry name" value="RICIN"/>
    <property type="match status" value="1"/>
</dbReference>
<organism evidence="3 4">
    <name type="scientific">Candidatus Gemmiger avicola</name>
    <dbReference type="NCBI Taxonomy" id="2838605"/>
    <lineage>
        <taxon>Bacteria</taxon>
        <taxon>Bacillati</taxon>
        <taxon>Bacillota</taxon>
        <taxon>Clostridia</taxon>
        <taxon>Eubacteriales</taxon>
        <taxon>Gemmiger</taxon>
    </lineage>
</organism>
<dbReference type="AlphaFoldDB" id="A0A9D2S407"/>
<name>A0A9D2S407_9FIRM</name>
<dbReference type="CDD" id="cd00161">
    <property type="entry name" value="beta-trefoil_Ricin-like"/>
    <property type="match status" value="1"/>
</dbReference>
<dbReference type="PROSITE" id="PS50231">
    <property type="entry name" value="RICIN_B_LECTIN"/>
    <property type="match status" value="1"/>
</dbReference>
<accession>A0A9D2S407</accession>
<dbReference type="SUPFAM" id="SSF50370">
    <property type="entry name" value="Ricin B-like lectins"/>
    <property type="match status" value="1"/>
</dbReference>
<reference evidence="3" key="2">
    <citation type="submission" date="2021-04" db="EMBL/GenBank/DDBJ databases">
        <authorList>
            <person name="Gilroy R."/>
        </authorList>
    </citation>
    <scope>NUCLEOTIDE SEQUENCE</scope>
    <source>
        <strain evidence="3">ChiBcec8-13705</strain>
    </source>
</reference>
<comment type="caution">
    <text evidence="3">The sequence shown here is derived from an EMBL/GenBank/DDBJ whole genome shotgun (WGS) entry which is preliminary data.</text>
</comment>
<feature type="compositionally biased region" description="Low complexity" evidence="1">
    <location>
        <begin position="164"/>
        <end position="179"/>
    </location>
</feature>
<dbReference type="Proteomes" id="UP000886803">
    <property type="component" value="Unassembled WGS sequence"/>
</dbReference>
<proteinExistence type="predicted"/>
<gene>
    <name evidence="3" type="ORF">H9945_08230</name>
</gene>
<evidence type="ECO:0000256" key="1">
    <source>
        <dbReference type="SAM" id="MobiDB-lite"/>
    </source>
</evidence>
<dbReference type="InterPro" id="IPR035992">
    <property type="entry name" value="Ricin_B-like_lectins"/>
</dbReference>
<feature type="region of interest" description="Disordered" evidence="1">
    <location>
        <begin position="153"/>
        <end position="195"/>
    </location>
</feature>
<dbReference type="Gene3D" id="2.80.10.50">
    <property type="match status" value="3"/>
</dbReference>
<dbReference type="Pfam" id="PF14200">
    <property type="entry name" value="RicinB_lectin_2"/>
    <property type="match status" value="2"/>
</dbReference>
<feature type="domain" description="Ricin B lectin" evidence="2">
    <location>
        <begin position="11"/>
        <end position="148"/>
    </location>
</feature>
<feature type="compositionally biased region" description="Basic residues" evidence="1">
    <location>
        <begin position="180"/>
        <end position="195"/>
    </location>
</feature>
<evidence type="ECO:0000313" key="4">
    <source>
        <dbReference type="Proteomes" id="UP000886803"/>
    </source>
</evidence>
<dbReference type="InterPro" id="IPR000772">
    <property type="entry name" value="Ricin_B_lectin"/>
</dbReference>
<sequence>MKKSAQTVLREDAYYTIAAAGGRVLEVADFNTENGAQVRLWSYEGQPWQQWAFEEAADGQYRIRNRFTGKVLDLAMSGVENGTWVHQWNQTSGASQRWEVLPAANGRVKLRSVLADKVLDLVGMRAENGTQAQIWQDVNGENQLWRLDPVPAKLLERDTPAPAPRKTAPKTTRTQTGKAGKAKKSGGKAARRSAK</sequence>
<evidence type="ECO:0000259" key="2">
    <source>
        <dbReference type="SMART" id="SM00458"/>
    </source>
</evidence>